<comment type="caution">
    <text evidence="1">The sequence shown here is derived from an EMBL/GenBank/DDBJ whole genome shotgun (WGS) entry which is preliminary data.</text>
</comment>
<evidence type="ECO:0000313" key="2">
    <source>
        <dbReference type="Proteomes" id="UP000004816"/>
    </source>
</evidence>
<dbReference type="Proteomes" id="UP000004816">
    <property type="component" value="Unassembled WGS sequence"/>
</dbReference>
<dbReference type="AlphaFoldDB" id="E5XM96"/>
<name>E5XM96_SEGRC</name>
<reference evidence="1 2" key="1">
    <citation type="journal article" date="2011" name="Stand. Genomic Sci.">
        <title>High quality draft genome sequence of Segniliparus rugosus CDC 945(T)= (ATCC BAA-974(T)).</title>
        <authorList>
            <person name="Earl A.M."/>
            <person name="Desjardins C.A."/>
            <person name="Fitzgerald M.G."/>
            <person name="Arachchi H.M."/>
            <person name="Zeng Q."/>
            <person name="Mehta T."/>
            <person name="Griggs A."/>
            <person name="Birren B.W."/>
            <person name="Toney N.C."/>
            <person name="Carr J."/>
            <person name="Posey J."/>
            <person name="Butler W.R."/>
        </authorList>
    </citation>
    <scope>NUCLEOTIDE SEQUENCE [LARGE SCALE GENOMIC DNA]</scope>
    <source>
        <strain evidence="2">ATCC BAA-974 / DSM 45345 / CCUG 50838 / CIP 108380 / JCM 13579 / CDC 945</strain>
    </source>
</reference>
<evidence type="ECO:0000313" key="1">
    <source>
        <dbReference type="EMBL" id="EFV14522.1"/>
    </source>
</evidence>
<proteinExistence type="predicted"/>
<sequence length="378" mass="39590">MRGKLKIVFGLVALAALALTAALYTQLASGVSPVPRRPETVAAGPAGPPEETIVLRLETLSQVGRFGLVMLLGDGTVVRQDAGSPTGYTVAALPQPAFDNAVTAVREELAKGLDYQDVLVTDVPSEAIRVRDGDRIVSLSVDWLDNSDYDNGARRALRAVLAQAQGLIAKNAGPSAPYLRQPVATLSYSSLLEREGAKPWPLPRPLRPAELRGSSYGSVLCTPLDDGDLPSGPQFAGTVEPEISTEPVRVAPPPVRLTIAATLPGERACGGGESPGAVPGDPDPAPAVWEPLGPVDEAKPAELVAALNLGLDLQAAKKADGSVLSSSRASYRMARVGNRWYLDCSLRAMGAGRPGSSGNWLARSDPRTGEILRFDQVG</sequence>
<accession>E5XM96</accession>
<dbReference type="HOGENOM" id="CLU_731365_0_0_11"/>
<gene>
    <name evidence="1" type="ORF">HMPREF9336_00616</name>
</gene>
<keyword evidence="2" id="KW-1185">Reference proteome</keyword>
<protein>
    <submittedName>
        <fullName evidence="1">Uncharacterized protein</fullName>
    </submittedName>
</protein>
<dbReference type="OrthoDB" id="192945at2"/>
<organism evidence="1 2">
    <name type="scientific">Segniliparus rugosus (strain ATCC BAA-974 / DSM 45345 / CCUG 50838 / CIP 108380 / JCM 13579 / CDC 945)</name>
    <dbReference type="NCBI Taxonomy" id="679197"/>
    <lineage>
        <taxon>Bacteria</taxon>
        <taxon>Bacillati</taxon>
        <taxon>Actinomycetota</taxon>
        <taxon>Actinomycetes</taxon>
        <taxon>Mycobacteriales</taxon>
        <taxon>Segniliparaceae</taxon>
        <taxon>Segniliparus</taxon>
    </lineage>
</organism>
<dbReference type="RefSeq" id="WP_007467716.1">
    <property type="nucleotide sequence ID" value="NZ_KI391954.1"/>
</dbReference>
<dbReference type="EMBL" id="ACZI02000003">
    <property type="protein sequence ID" value="EFV14522.1"/>
    <property type="molecule type" value="Genomic_DNA"/>
</dbReference>